<dbReference type="InterPro" id="IPR040676">
    <property type="entry name" value="DUF5641"/>
</dbReference>
<dbReference type="PANTHER" id="PTHR47331">
    <property type="entry name" value="PHD-TYPE DOMAIN-CONTAINING PROTEIN"/>
    <property type="match status" value="1"/>
</dbReference>
<feature type="compositionally biased region" description="Polar residues" evidence="1">
    <location>
        <begin position="244"/>
        <end position="254"/>
    </location>
</feature>
<dbReference type="EMBL" id="KQ981615">
    <property type="protein sequence ID" value="KYN39299.1"/>
    <property type="molecule type" value="Genomic_DNA"/>
</dbReference>
<evidence type="ECO:0000256" key="1">
    <source>
        <dbReference type="SAM" id="MobiDB-lite"/>
    </source>
</evidence>
<evidence type="ECO:0000259" key="2">
    <source>
        <dbReference type="Pfam" id="PF18701"/>
    </source>
</evidence>
<keyword evidence="4" id="KW-1185">Reference proteome</keyword>
<dbReference type="AlphaFoldDB" id="A0A151JX96"/>
<feature type="region of interest" description="Disordered" evidence="1">
    <location>
        <begin position="244"/>
        <end position="264"/>
    </location>
</feature>
<dbReference type="Proteomes" id="UP000078541">
    <property type="component" value="Unassembled WGS sequence"/>
</dbReference>
<dbReference type="InterPro" id="IPR021109">
    <property type="entry name" value="Peptidase_aspartic_dom_sf"/>
</dbReference>
<dbReference type="InterPro" id="IPR043502">
    <property type="entry name" value="DNA/RNA_pol_sf"/>
</dbReference>
<dbReference type="Pfam" id="PF03564">
    <property type="entry name" value="DUF1759"/>
    <property type="match status" value="1"/>
</dbReference>
<dbReference type="PANTHER" id="PTHR47331:SF1">
    <property type="entry name" value="GAG-LIKE PROTEIN"/>
    <property type="match status" value="1"/>
</dbReference>
<reference evidence="3 4" key="1">
    <citation type="submission" date="2016-03" db="EMBL/GenBank/DDBJ databases">
        <title>Trachymyrmex septentrionalis WGS genome.</title>
        <authorList>
            <person name="Nygaard S."/>
            <person name="Hu H."/>
            <person name="Boomsma J."/>
            <person name="Zhang G."/>
        </authorList>
    </citation>
    <scope>NUCLEOTIDE SEQUENCE [LARGE SCALE GENOMIC DNA]</scope>
    <source>
        <strain evidence="3">Tsep2-gDNA-1</strain>
        <tissue evidence="3">Whole body</tissue>
    </source>
</reference>
<name>A0A151JX96_9HYME</name>
<dbReference type="GO" id="GO:0071897">
    <property type="term" value="P:DNA biosynthetic process"/>
    <property type="evidence" value="ECO:0007669"/>
    <property type="project" value="UniProtKB-ARBA"/>
</dbReference>
<evidence type="ECO:0000313" key="3">
    <source>
        <dbReference type="EMBL" id="KYN39299.1"/>
    </source>
</evidence>
<dbReference type="Pfam" id="PF18701">
    <property type="entry name" value="DUF5641"/>
    <property type="match status" value="1"/>
</dbReference>
<protein>
    <recommendedName>
        <fullName evidence="2">DUF5641 domain-containing protein</fullName>
    </recommendedName>
</protein>
<proteinExistence type="predicted"/>
<dbReference type="InterPro" id="IPR005312">
    <property type="entry name" value="DUF1759"/>
</dbReference>
<dbReference type="STRING" id="34720.A0A151JX96"/>
<organism evidence="3 4">
    <name type="scientific">Trachymyrmex septentrionalis</name>
    <dbReference type="NCBI Taxonomy" id="34720"/>
    <lineage>
        <taxon>Eukaryota</taxon>
        <taxon>Metazoa</taxon>
        <taxon>Ecdysozoa</taxon>
        <taxon>Arthropoda</taxon>
        <taxon>Hexapoda</taxon>
        <taxon>Insecta</taxon>
        <taxon>Pterygota</taxon>
        <taxon>Neoptera</taxon>
        <taxon>Endopterygota</taxon>
        <taxon>Hymenoptera</taxon>
        <taxon>Apocrita</taxon>
        <taxon>Aculeata</taxon>
        <taxon>Formicoidea</taxon>
        <taxon>Formicidae</taxon>
        <taxon>Myrmicinae</taxon>
        <taxon>Trachymyrmex</taxon>
    </lineage>
</organism>
<gene>
    <name evidence="3" type="ORF">ALC56_06323</name>
</gene>
<accession>A0A151JX96</accession>
<sequence>MFQSMIHNNETLPDVQKMQYLISILKDEARNVIGPPEVTGENYMKAWEMLKERFNDSSSIIQKHFRALFEMPVVQKENHLVIRRLLDDVLKHLRALERPIKHWDDLIVHMITSRLDHKTRRDWEVTIKKNEIPTLKHLIEFLAQHNKALEASARATHVGAASAGHEKGSHSKSTLVLNLTIARHKCVYCNKEDHAIYRCDEYLRLEVDRKIKEAKARNLLELSTKYIKPDNARWDRAVNVPTDNTLLHSKQPSTKRQEAAQEGSITDQEKVVATTVSSSNSVKQTMIKMTEGNTVLCRALLDSCSQFCFITSNCAKRLALKQSSVSISICGLGEMSTQTSRGIRITLQSRINNFKTNLDYLIIDRIIPMAIPRSCIKTDEVQVPNGIVLANLDFCKSLSRCIDMTIVTADIAKMYRQNLLENNQVAFQLIVWRDNPSEKVKTYELLTLTYGTVPASFLTTKMIHQLAELEQALFLKGSMIAKRDLYMDDLLTDGNSIEEILTIRDEVVTLLQRGGFILRKWTANHPDLLKDIPRQATDNAVLELDKDSAAKTLGVIKNIFQYSIEISASASATKSSMLSSIEKNFRPARVIGTGSIRVGNVGTRENPADLASRGSALRELRDSRLWWNGPAWMEKQIQIDYRMEVEVDKETQVDQLCEQVIVTVINQPGYELVEKFSTLRRLIRVVVTCVRFMQLCRKKDKLCSIADGRRAGACHEMCSSEQKAAFSSEICTLHANKAIPSASSLRHLNLLLDSDGLLRVGGRLIVVLPHHSKLTNLIILNEHVRNCHANADATLSAVRQLYWLLRACGITRKLIREYVKCFKARPLSEQIIGELSSVRVNPSKPFANTGVDFCDPEATVKGFKNQFYKVASEAAMTFEKAAVLIVQIEAILNSWPLTALTSNPNDLSCLSPDHFLIGSILTSYPEVDIMETKVNRLSRWKMIEIKMLQHFWRRWSVEYLSSLQRLRNGCKWLRNSGPRVTVDQLVLCRENSLPPLK</sequence>
<feature type="domain" description="DUF5641" evidence="2">
    <location>
        <begin position="938"/>
        <end position="997"/>
    </location>
</feature>
<dbReference type="SUPFAM" id="SSF56672">
    <property type="entry name" value="DNA/RNA polymerases"/>
    <property type="match status" value="1"/>
</dbReference>
<evidence type="ECO:0000313" key="4">
    <source>
        <dbReference type="Proteomes" id="UP000078541"/>
    </source>
</evidence>
<dbReference type="Gene3D" id="2.40.70.10">
    <property type="entry name" value="Acid Proteases"/>
    <property type="match status" value="1"/>
</dbReference>